<dbReference type="InterPro" id="IPR016092">
    <property type="entry name" value="ATAP"/>
</dbReference>
<dbReference type="RefSeq" id="WP_380082629.1">
    <property type="nucleotide sequence ID" value="NZ_JBHSWD010000001.1"/>
</dbReference>
<dbReference type="PANTHER" id="PTHR43011">
    <property type="entry name" value="IRON-SULFUR CLUSTER ASSEMBLY 2 HOMOLOG, MITOCHONDRIAL"/>
    <property type="match status" value="1"/>
</dbReference>
<keyword evidence="3" id="KW-1185">Reference proteome</keyword>
<protein>
    <submittedName>
        <fullName evidence="2">HesB/IscA family protein</fullName>
    </submittedName>
</protein>
<accession>A0ABW1YBH2</accession>
<sequence length="159" mass="16685">MTTSSSAEFSALQGNPEKVLTISEFGAQKARGILAQSGKENAGVRVFIKSGGCSGYQYGMAIDDRELEGDTVVIDRGVKLVVDQMSLALLRGSEVDFVENMMGGGFTVHNPNATSSCGCGHSFRTDGANAPAGEAAGPKRLSSRVGFVVERGLPFFMRG</sequence>
<dbReference type="InterPro" id="IPR000361">
    <property type="entry name" value="ATAP_core_dom"/>
</dbReference>
<gene>
    <name evidence="2" type="ORF">ACFP81_06105</name>
</gene>
<dbReference type="PROSITE" id="PS01152">
    <property type="entry name" value="HESB"/>
    <property type="match status" value="1"/>
</dbReference>
<evidence type="ECO:0000313" key="3">
    <source>
        <dbReference type="Proteomes" id="UP001596297"/>
    </source>
</evidence>
<dbReference type="EMBL" id="JBHSWD010000001">
    <property type="protein sequence ID" value="MFC6591626.1"/>
    <property type="molecule type" value="Genomic_DNA"/>
</dbReference>
<dbReference type="InterPro" id="IPR017870">
    <property type="entry name" value="FeS_cluster_insertion_CS"/>
</dbReference>
<dbReference type="Proteomes" id="UP001596297">
    <property type="component" value="Unassembled WGS sequence"/>
</dbReference>
<name>A0ABW1YBH2_9DEIO</name>
<dbReference type="PANTHER" id="PTHR43011:SF1">
    <property type="entry name" value="IRON-SULFUR CLUSTER ASSEMBLY 2 HOMOLOG, MITOCHONDRIAL"/>
    <property type="match status" value="1"/>
</dbReference>
<dbReference type="NCBIfam" id="TIGR00049">
    <property type="entry name" value="iron-sulfur cluster assembly accessory protein"/>
    <property type="match status" value="1"/>
</dbReference>
<evidence type="ECO:0000259" key="1">
    <source>
        <dbReference type="Pfam" id="PF01521"/>
    </source>
</evidence>
<reference evidence="3" key="1">
    <citation type="journal article" date="2019" name="Int. J. Syst. Evol. Microbiol.">
        <title>The Global Catalogue of Microorganisms (GCM) 10K type strain sequencing project: providing services to taxonomists for standard genome sequencing and annotation.</title>
        <authorList>
            <consortium name="The Broad Institute Genomics Platform"/>
            <consortium name="The Broad Institute Genome Sequencing Center for Infectious Disease"/>
            <person name="Wu L."/>
            <person name="Ma J."/>
        </authorList>
    </citation>
    <scope>NUCLEOTIDE SEQUENCE [LARGE SCALE GENOMIC DNA]</scope>
    <source>
        <strain evidence="3">CGMCC 1.15772</strain>
    </source>
</reference>
<organism evidence="2 3">
    <name type="scientific">Deinococcus lacus</name>
    <dbReference type="NCBI Taxonomy" id="392561"/>
    <lineage>
        <taxon>Bacteria</taxon>
        <taxon>Thermotogati</taxon>
        <taxon>Deinococcota</taxon>
        <taxon>Deinococci</taxon>
        <taxon>Deinococcales</taxon>
        <taxon>Deinococcaceae</taxon>
        <taxon>Deinococcus</taxon>
    </lineage>
</organism>
<evidence type="ECO:0000313" key="2">
    <source>
        <dbReference type="EMBL" id="MFC6591626.1"/>
    </source>
</evidence>
<feature type="domain" description="Core" evidence="1">
    <location>
        <begin position="20"/>
        <end position="120"/>
    </location>
</feature>
<dbReference type="Pfam" id="PF01521">
    <property type="entry name" value="Fe-S_biosyn"/>
    <property type="match status" value="1"/>
</dbReference>
<proteinExistence type="predicted"/>
<dbReference type="SUPFAM" id="SSF89360">
    <property type="entry name" value="HesB-like domain"/>
    <property type="match status" value="1"/>
</dbReference>
<comment type="caution">
    <text evidence="2">The sequence shown here is derived from an EMBL/GenBank/DDBJ whole genome shotgun (WGS) entry which is preliminary data.</text>
</comment>
<dbReference type="InterPro" id="IPR035903">
    <property type="entry name" value="HesB-like_dom_sf"/>
</dbReference>
<dbReference type="Gene3D" id="2.60.300.12">
    <property type="entry name" value="HesB-like domain"/>
    <property type="match status" value="1"/>
</dbReference>